<dbReference type="RefSeq" id="WP_184213763.1">
    <property type="nucleotide sequence ID" value="NZ_JACHIP010000001.1"/>
</dbReference>
<keyword evidence="2" id="KW-1185">Reference proteome</keyword>
<reference evidence="1 2" key="1">
    <citation type="submission" date="2020-08" db="EMBL/GenBank/DDBJ databases">
        <title>Genomic Encyclopedia of Type Strains, Phase IV (KMG-V): Genome sequencing to study the core and pangenomes of soil and plant-associated prokaryotes.</title>
        <authorList>
            <person name="Whitman W."/>
        </authorList>
    </citation>
    <scope>NUCLEOTIDE SEQUENCE [LARGE SCALE GENOMIC DNA]</scope>
    <source>
        <strain evidence="1 2">M8UP14</strain>
    </source>
</reference>
<dbReference type="AlphaFoldDB" id="A0A7W7ZB12"/>
<name>A0A7W7ZB12_9BACT</name>
<evidence type="ECO:0000313" key="1">
    <source>
        <dbReference type="EMBL" id="MBB5056066.1"/>
    </source>
</evidence>
<sequence length="67" mass="8008">MSRDPYIQLSTRVMTEAMLIQQEADRLRPFLALKAVKTLTPTDKRDMERIYKRMDRREKSLSAYLCQ</sequence>
<evidence type="ECO:0000313" key="2">
    <source>
        <dbReference type="Proteomes" id="UP000540989"/>
    </source>
</evidence>
<dbReference type="EMBL" id="JACHIP010000001">
    <property type="protein sequence ID" value="MBB5056066.1"/>
    <property type="molecule type" value="Genomic_DNA"/>
</dbReference>
<organism evidence="1 2">
    <name type="scientific">Granulicella aggregans</name>
    <dbReference type="NCBI Taxonomy" id="474949"/>
    <lineage>
        <taxon>Bacteria</taxon>
        <taxon>Pseudomonadati</taxon>
        <taxon>Acidobacteriota</taxon>
        <taxon>Terriglobia</taxon>
        <taxon>Terriglobales</taxon>
        <taxon>Acidobacteriaceae</taxon>
        <taxon>Granulicella</taxon>
    </lineage>
</organism>
<comment type="caution">
    <text evidence="1">The sequence shown here is derived from an EMBL/GenBank/DDBJ whole genome shotgun (WGS) entry which is preliminary data.</text>
</comment>
<protein>
    <submittedName>
        <fullName evidence="1">Uncharacterized protein</fullName>
    </submittedName>
</protein>
<dbReference type="Proteomes" id="UP000540989">
    <property type="component" value="Unassembled WGS sequence"/>
</dbReference>
<proteinExistence type="predicted"/>
<gene>
    <name evidence="1" type="ORF">HDF16_000735</name>
</gene>
<accession>A0A7W7ZB12</accession>